<keyword evidence="2" id="KW-1185">Reference proteome</keyword>
<name>A0A375ADE2_9GAMM</name>
<accession>A0A375ADE2</accession>
<protein>
    <submittedName>
        <fullName evidence="1">Uncharacterized protein</fullName>
    </submittedName>
</protein>
<reference evidence="1 2" key="1">
    <citation type="submission" date="2016-09" db="EMBL/GenBank/DDBJ databases">
        <authorList>
            <person name="Reverchon S."/>
            <person name="Nasser W."/>
            <person name="Leonard S."/>
            <person name="Brochier C."/>
            <person name="Duprey A."/>
        </authorList>
    </citation>
    <scope>NUCLEOTIDE SEQUENCE [LARGE SCALE GENOMIC DNA]</scope>
    <source>
        <strain evidence="1 2">174/2</strain>
    </source>
</reference>
<organism evidence="1 2">
    <name type="scientific">Dickeya aquatica</name>
    <dbReference type="NCBI Taxonomy" id="1401087"/>
    <lineage>
        <taxon>Bacteria</taxon>
        <taxon>Pseudomonadati</taxon>
        <taxon>Pseudomonadota</taxon>
        <taxon>Gammaproteobacteria</taxon>
        <taxon>Enterobacterales</taxon>
        <taxon>Pectobacteriaceae</taxon>
        <taxon>Dickeya</taxon>
    </lineage>
</organism>
<dbReference type="KEGG" id="daq:DAQ1742_03297"/>
<dbReference type="Proteomes" id="UP000294820">
    <property type="component" value="Chromosome 1"/>
</dbReference>
<sequence length="72" mass="8002">MEELDVVDEAGLIPSEQGDADDRFASVDGIPLKVRLRTVDSLCSEHEVFVHRARRGKERPDECRADHGLAEG</sequence>
<evidence type="ECO:0000313" key="2">
    <source>
        <dbReference type="Proteomes" id="UP000294820"/>
    </source>
</evidence>
<proteinExistence type="predicted"/>
<dbReference type="EMBL" id="LT615367">
    <property type="protein sequence ID" value="SLM64113.1"/>
    <property type="molecule type" value="Genomic_DNA"/>
</dbReference>
<evidence type="ECO:0000313" key="1">
    <source>
        <dbReference type="EMBL" id="SLM64113.1"/>
    </source>
</evidence>
<dbReference type="AlphaFoldDB" id="A0A375ADE2"/>
<gene>
    <name evidence="1" type="ORF">DAQ1742_03297</name>
</gene>